<evidence type="ECO:0000256" key="2">
    <source>
        <dbReference type="ARBA" id="ARBA00007533"/>
    </source>
</evidence>
<gene>
    <name evidence="14" type="ORF">LSH36_1091g00237</name>
</gene>
<keyword evidence="8 11" id="KW-0315">Glutamine amidotransferase</keyword>
<reference evidence="14" key="1">
    <citation type="journal article" date="2023" name="Mol. Biol. Evol.">
        <title>Third-Generation Sequencing Reveals the Adaptive Role of the Epigenome in Three Deep-Sea Polychaetes.</title>
        <authorList>
            <person name="Perez M."/>
            <person name="Aroh O."/>
            <person name="Sun Y."/>
            <person name="Lan Y."/>
            <person name="Juniper S.K."/>
            <person name="Young C.R."/>
            <person name="Angers B."/>
            <person name="Qian P.Y."/>
        </authorList>
    </citation>
    <scope>NUCLEOTIDE SEQUENCE</scope>
    <source>
        <strain evidence="14">P08H-3</strain>
    </source>
</reference>
<evidence type="ECO:0000259" key="13">
    <source>
        <dbReference type="Pfam" id="PF06418"/>
    </source>
</evidence>
<comment type="caution">
    <text evidence="14">The sequence shown here is derived from an EMBL/GenBank/DDBJ whole genome shotgun (WGS) entry which is preliminary data.</text>
</comment>
<dbReference type="InterPro" id="IPR017456">
    <property type="entry name" value="CTP_synthase_N"/>
</dbReference>
<dbReference type="PANTHER" id="PTHR11550:SF0">
    <property type="entry name" value="CTP SYNTHASE-RELATED"/>
    <property type="match status" value="1"/>
</dbReference>
<dbReference type="PROSITE" id="PS51273">
    <property type="entry name" value="GATASE_TYPE_1"/>
    <property type="match status" value="1"/>
</dbReference>
<keyword evidence="6 11" id="KW-0067">ATP-binding</keyword>
<evidence type="ECO:0000256" key="11">
    <source>
        <dbReference type="RuleBase" id="RU810713"/>
    </source>
</evidence>
<dbReference type="Pfam" id="PF06418">
    <property type="entry name" value="CTP_synth_N"/>
    <property type="match status" value="1"/>
</dbReference>
<evidence type="ECO:0000259" key="12">
    <source>
        <dbReference type="Pfam" id="PF00117"/>
    </source>
</evidence>
<evidence type="ECO:0000256" key="3">
    <source>
        <dbReference type="ARBA" id="ARBA00022598"/>
    </source>
</evidence>
<dbReference type="EMBL" id="JAODUP010001091">
    <property type="protein sequence ID" value="KAK2141481.1"/>
    <property type="molecule type" value="Genomic_DNA"/>
</dbReference>
<dbReference type="GO" id="GO:0005829">
    <property type="term" value="C:cytosol"/>
    <property type="evidence" value="ECO:0007669"/>
    <property type="project" value="TreeGrafter"/>
</dbReference>
<keyword evidence="9 11" id="KW-0665">Pyrimidine biosynthesis</keyword>
<dbReference type="GO" id="GO:0044210">
    <property type="term" value="P:'de novo' CTP biosynthetic process"/>
    <property type="evidence" value="ECO:0007669"/>
    <property type="project" value="UniProtKB-UniRule"/>
</dbReference>
<dbReference type="Gene3D" id="3.40.50.300">
    <property type="entry name" value="P-loop containing nucleotide triphosphate hydrolases"/>
    <property type="match status" value="1"/>
</dbReference>
<keyword evidence="7" id="KW-0460">Magnesium</keyword>
<evidence type="ECO:0000256" key="9">
    <source>
        <dbReference type="ARBA" id="ARBA00022975"/>
    </source>
</evidence>
<dbReference type="PANTHER" id="PTHR11550">
    <property type="entry name" value="CTP SYNTHASE"/>
    <property type="match status" value="1"/>
</dbReference>
<dbReference type="Proteomes" id="UP001208570">
    <property type="component" value="Unassembled WGS sequence"/>
</dbReference>
<dbReference type="GO" id="GO:0005524">
    <property type="term" value="F:ATP binding"/>
    <property type="evidence" value="ECO:0007669"/>
    <property type="project" value="UniProtKB-KW"/>
</dbReference>
<comment type="function">
    <text evidence="11">Catalyzes the ATP-dependent amination of UTP to CTP with either L-glutamine or ammonia as the source of nitrogen.</text>
</comment>
<keyword evidence="5 11" id="KW-0547">Nucleotide-binding</keyword>
<dbReference type="InterPro" id="IPR017926">
    <property type="entry name" value="GATASE"/>
</dbReference>
<evidence type="ECO:0000256" key="4">
    <source>
        <dbReference type="ARBA" id="ARBA00022723"/>
    </source>
</evidence>
<sequence length="728" mass="82107">MRKYIFVTGGVCSSLGKGLAAASIASLLEEHNYRICMIKIDPYLNVDAGTMNPYQHGEVYVTDDGAETDLDLGNYERFTKSIIGKENSITTGQVYQTVIRKEREGRFLGHTVQVIPHITDEIKHRIEFCSDKSKAHVVVIEVGGTVGDIESLPFLEALRQIELEVGKDNVLSVHLVLLPTLANHELKTKPAQHAVKLLRESGIHPDILLCRSQLPVQSALLDKIAMLTSVDTKAVISAHDVKDTLYEIPLNFHKQFLDHIVLEKLSLEIKKNINLQFWKHFTKVFRDKKNVVRIALLGKYVGQSDTYRSVEEALLHAAIVNDHSLQVISINAEDIYSDPQHYLKDVDGVLAPGGFGERGIEGLIQGIQYVREQDIPFLGICLGMQSMVIEYARNVLGMDGAHSTEFDANTDYPVVSLLEEQVGQKIYGGTMRLGLWKAHLLPGSKLEAIYGKKEITERHRHRYEFSDAYREKLHSQGLVVSAETEDVQLVEVVEWKYNTWGATGDRTLKTESDKSAPEFVLNEAKITIIEDDLTTIEVKELAYFPVDGRQEFKNVRFIQRATEGKVKMKGNAQRLVMYQNKDILMEGDVTFLDKKKGLYLTSITLFYDRKESRAKAKGNVIMEDRKNKLSAHAVSVEMSDGGARIVMQARVRIVRNNTVIRSELAVYDRTAQQLYLSGFPRVVQGDDIYEALEITLNLKTKEVRLKGAVQGSIRAKKKKDKKQEVQNP</sequence>
<dbReference type="GO" id="GO:0042802">
    <property type="term" value="F:identical protein binding"/>
    <property type="evidence" value="ECO:0007669"/>
    <property type="project" value="TreeGrafter"/>
</dbReference>
<proteinExistence type="inferred from homology"/>
<evidence type="ECO:0000256" key="6">
    <source>
        <dbReference type="ARBA" id="ARBA00022840"/>
    </source>
</evidence>
<dbReference type="Gene3D" id="3.40.50.880">
    <property type="match status" value="1"/>
</dbReference>
<evidence type="ECO:0000313" key="14">
    <source>
        <dbReference type="EMBL" id="KAK2141481.1"/>
    </source>
</evidence>
<protein>
    <recommendedName>
        <fullName evidence="11">CTP synthase</fullName>
        <ecNumber evidence="11">6.3.4.2</ecNumber>
    </recommendedName>
    <alternativeName>
        <fullName evidence="11">UTP--ammonia ligase</fullName>
    </alternativeName>
</protein>
<dbReference type="Gene3D" id="2.60.450.10">
    <property type="entry name" value="Lipopolysaccharide (LPS) transport protein A like domain"/>
    <property type="match status" value="1"/>
</dbReference>
<accession>A0AAD9IV35</accession>
<dbReference type="NCBIfam" id="TIGR00337">
    <property type="entry name" value="PyrG"/>
    <property type="match status" value="1"/>
</dbReference>
<dbReference type="SUPFAM" id="SSF52317">
    <property type="entry name" value="Class I glutamine amidotransferase-like"/>
    <property type="match status" value="1"/>
</dbReference>
<dbReference type="InterPro" id="IPR033828">
    <property type="entry name" value="GATase1_CTP_Synthase"/>
</dbReference>
<dbReference type="FunFam" id="3.40.50.300:FF:000009">
    <property type="entry name" value="CTP synthase"/>
    <property type="match status" value="1"/>
</dbReference>
<dbReference type="AlphaFoldDB" id="A0AAD9IV35"/>
<comment type="pathway">
    <text evidence="1 11">Pyrimidine metabolism; CTP biosynthesis via de novo pathway; CTP from UDP: step 2/2.</text>
</comment>
<organism evidence="14 15">
    <name type="scientific">Paralvinella palmiformis</name>
    <dbReference type="NCBI Taxonomy" id="53620"/>
    <lineage>
        <taxon>Eukaryota</taxon>
        <taxon>Metazoa</taxon>
        <taxon>Spiralia</taxon>
        <taxon>Lophotrochozoa</taxon>
        <taxon>Annelida</taxon>
        <taxon>Polychaeta</taxon>
        <taxon>Sedentaria</taxon>
        <taxon>Canalipalpata</taxon>
        <taxon>Terebellida</taxon>
        <taxon>Terebelliformia</taxon>
        <taxon>Alvinellidae</taxon>
        <taxon>Paralvinella</taxon>
    </lineage>
</organism>
<name>A0AAD9IV35_9ANNE</name>
<comment type="catalytic activity">
    <reaction evidence="10 11">
        <text>UTP + L-glutamine + ATP + H2O = CTP + L-glutamate + ADP + phosphate + 2 H(+)</text>
        <dbReference type="Rhea" id="RHEA:26426"/>
        <dbReference type="ChEBI" id="CHEBI:15377"/>
        <dbReference type="ChEBI" id="CHEBI:15378"/>
        <dbReference type="ChEBI" id="CHEBI:29985"/>
        <dbReference type="ChEBI" id="CHEBI:30616"/>
        <dbReference type="ChEBI" id="CHEBI:37563"/>
        <dbReference type="ChEBI" id="CHEBI:43474"/>
        <dbReference type="ChEBI" id="CHEBI:46398"/>
        <dbReference type="ChEBI" id="CHEBI:58359"/>
        <dbReference type="ChEBI" id="CHEBI:456216"/>
        <dbReference type="EC" id="6.3.4.2"/>
    </reaction>
</comment>
<feature type="domain" description="Glutamine amidotransferase" evidence="12">
    <location>
        <begin position="305"/>
        <end position="498"/>
    </location>
</feature>
<keyword evidence="3 11" id="KW-0436">Ligase</keyword>
<dbReference type="EC" id="6.3.4.2" evidence="11"/>
<dbReference type="GO" id="GO:0019856">
    <property type="term" value="P:pyrimidine nucleobase biosynthetic process"/>
    <property type="evidence" value="ECO:0007669"/>
    <property type="project" value="TreeGrafter"/>
</dbReference>
<dbReference type="GO" id="GO:0046872">
    <property type="term" value="F:metal ion binding"/>
    <property type="evidence" value="ECO:0007669"/>
    <property type="project" value="UniProtKB-KW"/>
</dbReference>
<dbReference type="CDD" id="cd03113">
    <property type="entry name" value="CTPS_N"/>
    <property type="match status" value="1"/>
</dbReference>
<evidence type="ECO:0000256" key="8">
    <source>
        <dbReference type="ARBA" id="ARBA00022962"/>
    </source>
</evidence>
<evidence type="ECO:0000256" key="5">
    <source>
        <dbReference type="ARBA" id="ARBA00022741"/>
    </source>
</evidence>
<dbReference type="CDD" id="cd01746">
    <property type="entry name" value="GATase1_CTP_Synthase"/>
    <property type="match status" value="1"/>
</dbReference>
<comment type="similarity">
    <text evidence="2 11">Belongs to the CTP synthase family.</text>
</comment>
<dbReference type="InterPro" id="IPR027417">
    <property type="entry name" value="P-loop_NTPase"/>
</dbReference>
<keyword evidence="4" id="KW-0479">Metal-binding</keyword>
<dbReference type="SUPFAM" id="SSF52540">
    <property type="entry name" value="P-loop containing nucleoside triphosphate hydrolases"/>
    <property type="match status" value="1"/>
</dbReference>
<evidence type="ECO:0000256" key="1">
    <source>
        <dbReference type="ARBA" id="ARBA00005171"/>
    </source>
</evidence>
<evidence type="ECO:0000313" key="15">
    <source>
        <dbReference type="Proteomes" id="UP001208570"/>
    </source>
</evidence>
<dbReference type="Pfam" id="PF00117">
    <property type="entry name" value="GATase"/>
    <property type="match status" value="1"/>
</dbReference>
<dbReference type="InterPro" id="IPR004468">
    <property type="entry name" value="CTP_synthase"/>
</dbReference>
<feature type="domain" description="CTP synthase N-terminal" evidence="13">
    <location>
        <begin position="3"/>
        <end position="267"/>
    </location>
</feature>
<dbReference type="GO" id="GO:0003883">
    <property type="term" value="F:CTP synthase activity"/>
    <property type="evidence" value="ECO:0007669"/>
    <property type="project" value="UniProtKB-UniRule"/>
</dbReference>
<evidence type="ECO:0000256" key="7">
    <source>
        <dbReference type="ARBA" id="ARBA00022842"/>
    </source>
</evidence>
<evidence type="ECO:0000256" key="10">
    <source>
        <dbReference type="ARBA" id="ARBA00047781"/>
    </source>
</evidence>
<dbReference type="InterPro" id="IPR029062">
    <property type="entry name" value="Class_I_gatase-like"/>
</dbReference>
<keyword evidence="15" id="KW-1185">Reference proteome</keyword>
<dbReference type="NCBIfam" id="NF003792">
    <property type="entry name" value="PRK05380.1"/>
    <property type="match status" value="1"/>
</dbReference>